<dbReference type="RefSeq" id="WP_195001584.1">
    <property type="nucleotide sequence ID" value="NZ_JADLQN010000001.1"/>
</dbReference>
<comment type="caution">
    <text evidence="5">The sequence shown here is derived from an EMBL/GenBank/DDBJ whole genome shotgun (WGS) entry which is preliminary data.</text>
</comment>
<keyword evidence="6" id="KW-1185">Reference proteome</keyword>
<evidence type="ECO:0000256" key="3">
    <source>
        <dbReference type="ARBA" id="ARBA00023163"/>
    </source>
</evidence>
<dbReference type="InterPro" id="IPR009057">
    <property type="entry name" value="Homeodomain-like_sf"/>
</dbReference>
<dbReference type="SMART" id="SM00342">
    <property type="entry name" value="HTH_ARAC"/>
    <property type="match status" value="1"/>
</dbReference>
<gene>
    <name evidence="5" type="ORF">IU449_10170</name>
</gene>
<keyword evidence="2" id="KW-0238">DNA-binding</keyword>
<sequence>MVTVHTIEEPEVRSWDFPRGTAGVAVMAEFAADRGVRTAALLAGTGLDERALAEPDRQIPARTELAVVRNLLAALDDEPGLGMAVGQRYRVSTFGIFGYACVTSPNLREAISLALRYYRLGFAFCTPIVEFRPGEVVARIDHELIPVDVRTFLVERDVVAMHRVMSDLLGEHLNLSRAEFAYPEPPHAARMAELFGVRPRFDCDHTLFAIDPEVLDRPLPQANQPTWQVCVAQCHELIRRRTARTGIAAEVRDRLLPGSGATVGSPPTLEAVARDLNMSARTLRRRLDEAGTSYRALLDEVRRALAEEMLTAAPLSMDDIAIRLGYAEATPFIHAFKRWTGHTPAAYRRAHQMR</sequence>
<proteinExistence type="predicted"/>
<name>A0ABS0D8V8_9NOCA</name>
<dbReference type="Proteomes" id="UP000707731">
    <property type="component" value="Unassembled WGS sequence"/>
</dbReference>
<dbReference type="SUPFAM" id="SSF46689">
    <property type="entry name" value="Homeodomain-like"/>
    <property type="match status" value="1"/>
</dbReference>
<evidence type="ECO:0000256" key="1">
    <source>
        <dbReference type="ARBA" id="ARBA00023015"/>
    </source>
</evidence>
<evidence type="ECO:0000259" key="4">
    <source>
        <dbReference type="PROSITE" id="PS01124"/>
    </source>
</evidence>
<dbReference type="Gene3D" id="1.10.10.60">
    <property type="entry name" value="Homeodomain-like"/>
    <property type="match status" value="1"/>
</dbReference>
<reference evidence="5 6" key="1">
    <citation type="submission" date="2020-10" db="EMBL/GenBank/DDBJ databases">
        <title>Identification of Nocardia species via Next-generation sequencing and recognition of intraspecies genetic diversity.</title>
        <authorList>
            <person name="Li P."/>
            <person name="Li P."/>
            <person name="Lu B."/>
        </authorList>
    </citation>
    <scope>NUCLEOTIDE SEQUENCE [LARGE SCALE GENOMIC DNA]</scope>
    <source>
        <strain evidence="5 6">BJ06-0143</strain>
    </source>
</reference>
<keyword evidence="1" id="KW-0805">Transcription regulation</keyword>
<dbReference type="PROSITE" id="PS01124">
    <property type="entry name" value="HTH_ARAC_FAMILY_2"/>
    <property type="match status" value="1"/>
</dbReference>
<protein>
    <submittedName>
        <fullName evidence="5">AraC family transcriptional regulator</fullName>
    </submittedName>
</protein>
<feature type="domain" description="HTH araC/xylS-type" evidence="4">
    <location>
        <begin position="253"/>
        <end position="350"/>
    </location>
</feature>
<organism evidence="5 6">
    <name type="scientific">Nocardia higoensis</name>
    <dbReference type="NCBI Taxonomy" id="228599"/>
    <lineage>
        <taxon>Bacteria</taxon>
        <taxon>Bacillati</taxon>
        <taxon>Actinomycetota</taxon>
        <taxon>Actinomycetes</taxon>
        <taxon>Mycobacteriales</taxon>
        <taxon>Nocardiaceae</taxon>
        <taxon>Nocardia</taxon>
    </lineage>
</organism>
<dbReference type="InterPro" id="IPR032687">
    <property type="entry name" value="AraC-type_N"/>
</dbReference>
<keyword evidence="3" id="KW-0804">Transcription</keyword>
<dbReference type="PANTHER" id="PTHR47894">
    <property type="entry name" value="HTH-TYPE TRANSCRIPTIONAL REGULATOR GADX"/>
    <property type="match status" value="1"/>
</dbReference>
<dbReference type="Pfam" id="PF12625">
    <property type="entry name" value="Arabinose_bd"/>
    <property type="match status" value="1"/>
</dbReference>
<dbReference type="PANTHER" id="PTHR47894:SF1">
    <property type="entry name" value="HTH-TYPE TRANSCRIPTIONAL REGULATOR VQSM"/>
    <property type="match status" value="1"/>
</dbReference>
<evidence type="ECO:0000256" key="2">
    <source>
        <dbReference type="ARBA" id="ARBA00023125"/>
    </source>
</evidence>
<evidence type="ECO:0000313" key="6">
    <source>
        <dbReference type="Proteomes" id="UP000707731"/>
    </source>
</evidence>
<dbReference type="EMBL" id="JADLQN010000001">
    <property type="protein sequence ID" value="MBF6354907.1"/>
    <property type="molecule type" value="Genomic_DNA"/>
</dbReference>
<accession>A0ABS0D8V8</accession>
<dbReference type="Pfam" id="PF12833">
    <property type="entry name" value="HTH_18"/>
    <property type="match status" value="1"/>
</dbReference>
<evidence type="ECO:0000313" key="5">
    <source>
        <dbReference type="EMBL" id="MBF6354907.1"/>
    </source>
</evidence>
<dbReference type="InterPro" id="IPR018060">
    <property type="entry name" value="HTH_AraC"/>
</dbReference>